<dbReference type="EMBL" id="BSYO01000033">
    <property type="protein sequence ID" value="GMH27893.1"/>
    <property type="molecule type" value="Genomic_DNA"/>
</dbReference>
<accession>A0AAD3TEX3</accession>
<dbReference type="AlphaFoldDB" id="A0AAD3TEX3"/>
<comment type="caution">
    <text evidence="1">The sequence shown here is derived from an EMBL/GenBank/DDBJ whole genome shotgun (WGS) entry which is preliminary data.</text>
</comment>
<name>A0AAD3TEX3_NEPGR</name>
<evidence type="ECO:0000313" key="1">
    <source>
        <dbReference type="EMBL" id="GMH27893.1"/>
    </source>
</evidence>
<dbReference type="Proteomes" id="UP001279734">
    <property type="component" value="Unassembled WGS sequence"/>
</dbReference>
<evidence type="ECO:0000313" key="2">
    <source>
        <dbReference type="Proteomes" id="UP001279734"/>
    </source>
</evidence>
<proteinExistence type="predicted"/>
<organism evidence="1 2">
    <name type="scientific">Nepenthes gracilis</name>
    <name type="common">Slender pitcher plant</name>
    <dbReference type="NCBI Taxonomy" id="150966"/>
    <lineage>
        <taxon>Eukaryota</taxon>
        <taxon>Viridiplantae</taxon>
        <taxon>Streptophyta</taxon>
        <taxon>Embryophyta</taxon>
        <taxon>Tracheophyta</taxon>
        <taxon>Spermatophyta</taxon>
        <taxon>Magnoliopsida</taxon>
        <taxon>eudicotyledons</taxon>
        <taxon>Gunneridae</taxon>
        <taxon>Pentapetalae</taxon>
        <taxon>Caryophyllales</taxon>
        <taxon>Nepenthaceae</taxon>
        <taxon>Nepenthes</taxon>
    </lineage>
</organism>
<sequence length="87" mass="9487">MEKSIGKSKANVVKEPPSSLIHIVATVSLRTRMASSIHSIKASVDTTVEGDKEIPFQNSHASEPKAELLRIARHLSSNRRITVDGLI</sequence>
<keyword evidence="2" id="KW-1185">Reference proteome</keyword>
<reference evidence="1" key="1">
    <citation type="submission" date="2023-05" db="EMBL/GenBank/DDBJ databases">
        <title>Nepenthes gracilis genome sequencing.</title>
        <authorList>
            <person name="Fukushima K."/>
        </authorList>
    </citation>
    <scope>NUCLEOTIDE SEQUENCE</scope>
    <source>
        <strain evidence="1">SING2019-196</strain>
    </source>
</reference>
<protein>
    <submittedName>
        <fullName evidence="1">Uncharacterized protein</fullName>
    </submittedName>
</protein>
<gene>
    <name evidence="1" type="ORF">Nepgr_029736</name>
</gene>